<dbReference type="RefSeq" id="XP_012650742.1">
    <property type="nucleotide sequence ID" value="XM_012795288.1"/>
</dbReference>
<evidence type="ECO:0000313" key="1">
    <source>
        <dbReference type="EMBL" id="EWS76710.1"/>
    </source>
</evidence>
<keyword evidence="1" id="KW-0378">Hydrolase</keyword>
<keyword evidence="1" id="KW-0121">Carboxypeptidase</keyword>
<evidence type="ECO:0000313" key="2">
    <source>
        <dbReference type="Proteomes" id="UP000009168"/>
    </source>
</evidence>
<gene>
    <name evidence="1" type="ORF">TTHERM_000866501</name>
</gene>
<keyword evidence="1" id="KW-0645">Protease</keyword>
<dbReference type="AlphaFoldDB" id="W7XBE9"/>
<organism evidence="1 2">
    <name type="scientific">Tetrahymena thermophila (strain SB210)</name>
    <dbReference type="NCBI Taxonomy" id="312017"/>
    <lineage>
        <taxon>Eukaryota</taxon>
        <taxon>Sar</taxon>
        <taxon>Alveolata</taxon>
        <taxon>Ciliophora</taxon>
        <taxon>Intramacronucleata</taxon>
        <taxon>Oligohymenophorea</taxon>
        <taxon>Hymenostomatida</taxon>
        <taxon>Tetrahymenina</taxon>
        <taxon>Tetrahymenidae</taxon>
        <taxon>Tetrahymena</taxon>
    </lineage>
</organism>
<dbReference type="GO" id="GO:0004180">
    <property type="term" value="F:carboxypeptidase activity"/>
    <property type="evidence" value="ECO:0007669"/>
    <property type="project" value="UniProtKB-KW"/>
</dbReference>
<dbReference type="Proteomes" id="UP000009168">
    <property type="component" value="Unassembled WGS sequence"/>
</dbReference>
<name>W7XBE9_TETTS</name>
<reference evidence="2" key="1">
    <citation type="journal article" date="2006" name="PLoS Biol.">
        <title>Macronuclear genome sequence of the ciliate Tetrahymena thermophila, a model eukaryote.</title>
        <authorList>
            <person name="Eisen J.A."/>
            <person name="Coyne R.S."/>
            <person name="Wu M."/>
            <person name="Wu D."/>
            <person name="Thiagarajan M."/>
            <person name="Wortman J.R."/>
            <person name="Badger J.H."/>
            <person name="Ren Q."/>
            <person name="Amedeo P."/>
            <person name="Jones K.M."/>
            <person name="Tallon L.J."/>
            <person name="Delcher A.L."/>
            <person name="Salzberg S.L."/>
            <person name="Silva J.C."/>
            <person name="Haas B.J."/>
            <person name="Majoros W.H."/>
            <person name="Farzad M."/>
            <person name="Carlton J.M."/>
            <person name="Smith R.K. Jr."/>
            <person name="Garg J."/>
            <person name="Pearlman R.E."/>
            <person name="Karrer K.M."/>
            <person name="Sun L."/>
            <person name="Manning G."/>
            <person name="Elde N.C."/>
            <person name="Turkewitz A.P."/>
            <person name="Asai D.J."/>
            <person name="Wilkes D.E."/>
            <person name="Wang Y."/>
            <person name="Cai H."/>
            <person name="Collins K."/>
            <person name="Stewart B.A."/>
            <person name="Lee S.R."/>
            <person name="Wilamowska K."/>
            <person name="Weinberg Z."/>
            <person name="Ruzzo W.L."/>
            <person name="Wloga D."/>
            <person name="Gaertig J."/>
            <person name="Frankel J."/>
            <person name="Tsao C.-C."/>
            <person name="Gorovsky M.A."/>
            <person name="Keeling P.J."/>
            <person name="Waller R.F."/>
            <person name="Patron N.J."/>
            <person name="Cherry J.M."/>
            <person name="Stover N.A."/>
            <person name="Krieger C.J."/>
            <person name="del Toro C."/>
            <person name="Ryder H.F."/>
            <person name="Williamson S.C."/>
            <person name="Barbeau R.A."/>
            <person name="Hamilton E.P."/>
            <person name="Orias E."/>
        </authorList>
    </citation>
    <scope>NUCLEOTIDE SEQUENCE [LARGE SCALE GENOMIC DNA]</scope>
    <source>
        <strain evidence="2">SB210</strain>
    </source>
</reference>
<dbReference type="EMBL" id="GG662863">
    <property type="protein sequence ID" value="EWS76710.1"/>
    <property type="molecule type" value="Genomic_DNA"/>
</dbReference>
<sequence length="602" mass="71785">MDKIIAQNLKCEKHQGKYLQFIQVNDLLHQSNSDKPLFYCSSCFNHDIQFKAINYLMIDQIIQEADNSIIPKWPPVNNQEIILNLIDLTQNQSKQDYIIQITDFFDQFKQEFIAKIDIMQKKMINETLKLPFDKEQIIKKYQEISNILQFKQLLNNEKANSMQQHSFLCKEFITQMESQKDKNTELLQNLVTQANLLQTNLNFDYPNIIKKQLFTLIDHISFFNHDIENTMQHQNNANVQMSNFNNQNNSEQFKLSSDFLIKLISNKSNFCSEQFINELNQKLQTINPILQQFKFGSVFKENKEPIDFYKISNQQLYQIEDYIKHLIYLQQDQQYENQVKNSLEIKQINLIMNSKMNFLKTEFTQQFENFLIHVKPFLKLVNLAECFQDQNNFDFVRNLQDEKIKKLFSINLLNQNLQLIQTHFNSGQINSKVKQKENGEYEIKILNHQCLNFISNINLEKDLKYIFRIKVQNIYDENDIMIGLMRFANQDQNQGYNQKLSCHLRNINQTFVKDQCWGIDQQLKGNGDFKINTRNIIELRVCLRDQILEIVDYPNYKYKLALSDQYKPQLTQYDDLRLYLGTYYKGTKIILKDAKIVHDFKN</sequence>
<proteinExistence type="predicted"/>
<protein>
    <submittedName>
        <fullName evidence="1">Zinc carboxypeptidase family protein</fullName>
    </submittedName>
</protein>
<dbReference type="KEGG" id="tet:TTHERM_000866501"/>
<keyword evidence="2" id="KW-1185">Reference proteome</keyword>
<accession>W7XBE9</accession>
<dbReference type="InParanoid" id="W7XBE9"/>
<dbReference type="GeneID" id="24440971"/>